<dbReference type="InterPro" id="IPR046454">
    <property type="entry name" value="GpA_endonuclease"/>
</dbReference>
<dbReference type="AlphaFoldDB" id="A0A6P1ZE77"/>
<dbReference type="Pfam" id="PF20454">
    <property type="entry name" value="GpA_nuclease"/>
    <property type="match status" value="1"/>
</dbReference>
<feature type="domain" description="Terminase large subunit GpA endonuclease" evidence="2">
    <location>
        <begin position="354"/>
        <end position="627"/>
    </location>
</feature>
<dbReference type="GO" id="GO:0016887">
    <property type="term" value="F:ATP hydrolysis activity"/>
    <property type="evidence" value="ECO:0007669"/>
    <property type="project" value="InterPro"/>
</dbReference>
<dbReference type="RefSeq" id="WP_144306501.1">
    <property type="nucleotide sequence ID" value="NZ_QMIF01000012.1"/>
</dbReference>
<dbReference type="EMBL" id="QMIF01000012">
    <property type="protein sequence ID" value="TVM32136.1"/>
    <property type="molecule type" value="Genomic_DNA"/>
</dbReference>
<feature type="domain" description="Phage terminase large subunit GpA ATPase" evidence="1">
    <location>
        <begin position="77"/>
        <end position="333"/>
    </location>
</feature>
<dbReference type="Proteomes" id="UP000434052">
    <property type="component" value="Unassembled WGS sequence"/>
</dbReference>
<evidence type="ECO:0000313" key="4">
    <source>
        <dbReference type="Proteomes" id="UP000434052"/>
    </source>
</evidence>
<comment type="caution">
    <text evidence="3">The sequence shown here is derived from an EMBL/GenBank/DDBJ whole genome shotgun (WGS) entry which is preliminary data.</text>
</comment>
<organism evidence="3 4">
    <name type="scientific">Oceanidesulfovibrio marinus</name>
    <dbReference type="NCBI Taxonomy" id="370038"/>
    <lineage>
        <taxon>Bacteria</taxon>
        <taxon>Pseudomonadati</taxon>
        <taxon>Thermodesulfobacteriota</taxon>
        <taxon>Desulfovibrionia</taxon>
        <taxon>Desulfovibrionales</taxon>
        <taxon>Desulfovibrionaceae</taxon>
        <taxon>Oceanidesulfovibrio</taxon>
    </lineage>
</organism>
<dbReference type="Pfam" id="PF05876">
    <property type="entry name" value="GpA_ATPase"/>
    <property type="match status" value="1"/>
</dbReference>
<dbReference type="OrthoDB" id="5181253at2"/>
<dbReference type="InterPro" id="IPR046453">
    <property type="entry name" value="GpA_ATPase"/>
</dbReference>
<evidence type="ECO:0000313" key="3">
    <source>
        <dbReference type="EMBL" id="TVM32136.1"/>
    </source>
</evidence>
<evidence type="ECO:0000259" key="1">
    <source>
        <dbReference type="Pfam" id="PF05876"/>
    </source>
</evidence>
<evidence type="ECO:0000259" key="2">
    <source>
        <dbReference type="Pfam" id="PF20454"/>
    </source>
</evidence>
<proteinExistence type="predicted"/>
<gene>
    <name evidence="3" type="ORF">DQK91_16535</name>
</gene>
<dbReference type="InterPro" id="IPR027417">
    <property type="entry name" value="P-loop_NTPase"/>
</dbReference>
<protein>
    <submittedName>
        <fullName evidence="3">Terminase</fullName>
    </submittedName>
</protein>
<dbReference type="GO" id="GO:0004519">
    <property type="term" value="F:endonuclease activity"/>
    <property type="evidence" value="ECO:0007669"/>
    <property type="project" value="InterPro"/>
</dbReference>
<reference evidence="3 4" key="1">
    <citation type="submission" date="2018-06" db="EMBL/GenBank/DDBJ databases">
        <title>Complete genome of Desulfovibrio marinus P48SEP.</title>
        <authorList>
            <person name="Crispim J.S."/>
            <person name="Vidigal P.M.P."/>
            <person name="Silva L.C.F."/>
            <person name="Araujo L.C."/>
            <person name="Laguardia C.N."/>
            <person name="Dias R.S."/>
            <person name="Sousa M.P."/>
            <person name="Paula S.O."/>
            <person name="Silva C."/>
        </authorList>
    </citation>
    <scope>NUCLEOTIDE SEQUENCE [LARGE SCALE GENOMIC DNA]</scope>
    <source>
        <strain evidence="3 4">P48SEP</strain>
    </source>
</reference>
<accession>A0A6P1ZE77</accession>
<sequence length="664" mass="76146">MTDLLQHIGDGSEPSHNRVPVDREFLAALFGEKALEHMPSGVVPFSFSNRVRRAFRAPKSMKVSEWAERHMIVVEGSRPGPWRNENAPYLAGVLDAWGNPNVREVVFCAAPQVGKSKVGEVAIGYVADQDPSPVMYVVPDEESALDVSRDRLLPLFQQSPDLVQYLSSSADDRSLRRMKLNHMPLHLAWARSAARLASKAVKHVIFDEVDKYPAASSKKEADPMSLADKRQRTYRWDKKTLKFSSPTVEEGPIWKALHECNAVFYYHARCPLCGYLQRLEFTADDGAPRVGWPEDVRDPGRIESEHLAWYECVQCKAHWDDYQRDQAVKLGQWREARTGTELFAYLHANRPARVGFHLSALYSQFVSLSETAATFLRKKSDKIKLRDFLNGYLAEPWKDYSIERREDHIFALCDERPRGHVPGGDVVSCLTAGVDTQDDGFWFEVRAWGWGMEMPSWQIREGFAYSFDGLEEILFGSRYVDSEDKEYPVNFVVIDAMGHRTREVYDWCRRWPGRVLPFKGEARMTQNLAVSIIDTYPGTRKPIPGGVRLLRGHVTFFKDALDGKLQIAPADPGAWLMHSECSEAWARQMCAEYRDERGLWQCPKGKANHAWDCSVYNLVAADFIQVKYRRKQEEQKQEPAKQPSVQRRKPNWFNSGGYVPYKRW</sequence>
<dbReference type="Gene3D" id="3.40.50.300">
    <property type="entry name" value="P-loop containing nucleotide triphosphate hydrolases"/>
    <property type="match status" value="1"/>
</dbReference>
<name>A0A6P1ZE77_9BACT</name>